<keyword evidence="6" id="KW-0028">Amino-acid biosynthesis</keyword>
<dbReference type="PANTHER" id="PTHR43344:SF2">
    <property type="entry name" value="PHOSPHOSERINE PHOSPHATASE"/>
    <property type="match status" value="1"/>
</dbReference>
<dbReference type="InterPro" id="IPR023214">
    <property type="entry name" value="HAD_sf"/>
</dbReference>
<dbReference type="InterPro" id="IPR036412">
    <property type="entry name" value="HAD-like_sf"/>
</dbReference>
<dbReference type="Gene3D" id="3.40.50.1000">
    <property type="entry name" value="HAD superfamily/HAD-like"/>
    <property type="match status" value="1"/>
</dbReference>
<evidence type="ECO:0000256" key="13">
    <source>
        <dbReference type="ARBA" id="ARBA00048523"/>
    </source>
</evidence>
<dbReference type="SFLD" id="SFLDG01137">
    <property type="entry name" value="C1.6.1:_Phosphoserine_Phosphat"/>
    <property type="match status" value="1"/>
</dbReference>
<dbReference type="SFLD" id="SFLDF00029">
    <property type="entry name" value="phosphoserine_phosphatase"/>
    <property type="match status" value="1"/>
</dbReference>
<dbReference type="Proteomes" id="UP001597294">
    <property type="component" value="Unassembled WGS sequence"/>
</dbReference>
<evidence type="ECO:0000256" key="6">
    <source>
        <dbReference type="ARBA" id="ARBA00022605"/>
    </source>
</evidence>
<evidence type="ECO:0000256" key="8">
    <source>
        <dbReference type="ARBA" id="ARBA00022801"/>
    </source>
</evidence>
<dbReference type="SFLD" id="SFLDG01136">
    <property type="entry name" value="C1.6:_Phosphoserine_Phosphatas"/>
    <property type="match status" value="1"/>
</dbReference>
<evidence type="ECO:0000256" key="11">
    <source>
        <dbReference type="ARBA" id="ARBA00031693"/>
    </source>
</evidence>
<dbReference type="InterPro" id="IPR050582">
    <property type="entry name" value="HAD-like_SerB"/>
</dbReference>
<dbReference type="EMBL" id="JBHUII010000009">
    <property type="protein sequence ID" value="MFD2206992.1"/>
    <property type="molecule type" value="Genomic_DNA"/>
</dbReference>
<keyword evidence="9" id="KW-0460">Magnesium</keyword>
<gene>
    <name evidence="14" type="primary">serB</name>
    <name evidence="14" type="ORF">ACFSKO_15295</name>
</gene>
<comment type="pathway">
    <text evidence="2">Amino-acid biosynthesis; L-serine biosynthesis; L-serine from 3-phospho-D-glycerate: step 3/3.</text>
</comment>
<dbReference type="NCBIfam" id="TIGR01488">
    <property type="entry name" value="HAD-SF-IB"/>
    <property type="match status" value="1"/>
</dbReference>
<evidence type="ECO:0000256" key="3">
    <source>
        <dbReference type="ARBA" id="ARBA00009184"/>
    </source>
</evidence>
<dbReference type="NCBIfam" id="TIGR00338">
    <property type="entry name" value="serB"/>
    <property type="match status" value="1"/>
</dbReference>
<dbReference type="EC" id="3.1.3.3" evidence="4"/>
<organism evidence="14 15">
    <name type="scientific">Kiloniella antarctica</name>
    <dbReference type="NCBI Taxonomy" id="1550907"/>
    <lineage>
        <taxon>Bacteria</taxon>
        <taxon>Pseudomonadati</taxon>
        <taxon>Pseudomonadota</taxon>
        <taxon>Alphaproteobacteria</taxon>
        <taxon>Rhodospirillales</taxon>
        <taxon>Kiloniellaceae</taxon>
        <taxon>Kiloniella</taxon>
    </lineage>
</organism>
<evidence type="ECO:0000256" key="1">
    <source>
        <dbReference type="ARBA" id="ARBA00001946"/>
    </source>
</evidence>
<evidence type="ECO:0000256" key="7">
    <source>
        <dbReference type="ARBA" id="ARBA00022723"/>
    </source>
</evidence>
<comment type="catalytic activity">
    <reaction evidence="13">
        <text>O-phospho-D-serine + H2O = D-serine + phosphate</text>
        <dbReference type="Rhea" id="RHEA:24873"/>
        <dbReference type="ChEBI" id="CHEBI:15377"/>
        <dbReference type="ChEBI" id="CHEBI:35247"/>
        <dbReference type="ChEBI" id="CHEBI:43474"/>
        <dbReference type="ChEBI" id="CHEBI:58680"/>
        <dbReference type="EC" id="3.1.3.3"/>
    </reaction>
</comment>
<name>A0ABW5BM83_9PROT</name>
<accession>A0ABW5BM83</accession>
<dbReference type="InterPro" id="IPR004469">
    <property type="entry name" value="PSP"/>
</dbReference>
<evidence type="ECO:0000256" key="4">
    <source>
        <dbReference type="ARBA" id="ARBA00012640"/>
    </source>
</evidence>
<dbReference type="PANTHER" id="PTHR43344">
    <property type="entry name" value="PHOSPHOSERINE PHOSPHATASE"/>
    <property type="match status" value="1"/>
</dbReference>
<comment type="similarity">
    <text evidence="3">Belongs to the HAD-like hydrolase superfamily. SerB family.</text>
</comment>
<sequence length="299" mass="32517">MINSTQALVLTSAKTIPLIAKEKCIQILQNTKFEILGENILGQNALEILFCGDISNCIGQIKSQLDNMGIDANALPIMGRQKKLLIADMDATIITTECVDELATLHGVSSQVKILTDKAMQGILNFEASLRARVSLLEGLPFSSIEEAYHKHIKLTEGACTLVQTMNQNGAVTILATGGFTCFAEPIAKRVGFQHYRANQLEIKHQRLTGRITPPILGKESKESILIEFMEKHNGTISNTLAVGDGANDSAMISAASLGVAFHAKPALKKETNIHINHSDLTALLYLQGYREDEFVSSV</sequence>
<evidence type="ECO:0000313" key="15">
    <source>
        <dbReference type="Proteomes" id="UP001597294"/>
    </source>
</evidence>
<protein>
    <recommendedName>
        <fullName evidence="5">Phosphoserine phosphatase</fullName>
        <ecNumber evidence="4">3.1.3.3</ecNumber>
    </recommendedName>
    <alternativeName>
        <fullName evidence="11">O-phosphoserine phosphohydrolase</fullName>
    </alternativeName>
</protein>
<evidence type="ECO:0000256" key="5">
    <source>
        <dbReference type="ARBA" id="ARBA00015196"/>
    </source>
</evidence>
<reference evidence="15" key="1">
    <citation type="journal article" date="2019" name="Int. J. Syst. Evol. Microbiol.">
        <title>The Global Catalogue of Microorganisms (GCM) 10K type strain sequencing project: providing services to taxonomists for standard genome sequencing and annotation.</title>
        <authorList>
            <consortium name="The Broad Institute Genomics Platform"/>
            <consortium name="The Broad Institute Genome Sequencing Center for Infectious Disease"/>
            <person name="Wu L."/>
            <person name="Ma J."/>
        </authorList>
    </citation>
    <scope>NUCLEOTIDE SEQUENCE [LARGE SCALE GENOMIC DNA]</scope>
    <source>
        <strain evidence="15">CGMCC 4.7192</strain>
    </source>
</reference>
<proteinExistence type="inferred from homology"/>
<evidence type="ECO:0000256" key="2">
    <source>
        <dbReference type="ARBA" id="ARBA00005135"/>
    </source>
</evidence>
<comment type="catalytic activity">
    <reaction evidence="12">
        <text>O-phospho-L-serine + H2O = L-serine + phosphate</text>
        <dbReference type="Rhea" id="RHEA:21208"/>
        <dbReference type="ChEBI" id="CHEBI:15377"/>
        <dbReference type="ChEBI" id="CHEBI:33384"/>
        <dbReference type="ChEBI" id="CHEBI:43474"/>
        <dbReference type="ChEBI" id="CHEBI:57524"/>
        <dbReference type="EC" id="3.1.3.3"/>
    </reaction>
</comment>
<dbReference type="Pfam" id="PF12710">
    <property type="entry name" value="HAD"/>
    <property type="match status" value="1"/>
</dbReference>
<keyword evidence="8 14" id="KW-0378">Hydrolase</keyword>
<keyword evidence="10" id="KW-0718">Serine biosynthesis</keyword>
<evidence type="ECO:0000313" key="14">
    <source>
        <dbReference type="EMBL" id="MFD2206992.1"/>
    </source>
</evidence>
<evidence type="ECO:0000256" key="10">
    <source>
        <dbReference type="ARBA" id="ARBA00023299"/>
    </source>
</evidence>
<dbReference type="GO" id="GO:0016787">
    <property type="term" value="F:hydrolase activity"/>
    <property type="evidence" value="ECO:0007669"/>
    <property type="project" value="UniProtKB-KW"/>
</dbReference>
<evidence type="ECO:0000256" key="12">
    <source>
        <dbReference type="ARBA" id="ARBA00048138"/>
    </source>
</evidence>
<dbReference type="SUPFAM" id="SSF56784">
    <property type="entry name" value="HAD-like"/>
    <property type="match status" value="1"/>
</dbReference>
<evidence type="ECO:0000256" key="9">
    <source>
        <dbReference type="ARBA" id="ARBA00022842"/>
    </source>
</evidence>
<dbReference type="RefSeq" id="WP_380253180.1">
    <property type="nucleotide sequence ID" value="NZ_JBHUII010000009.1"/>
</dbReference>
<dbReference type="SFLD" id="SFLDS00003">
    <property type="entry name" value="Haloacid_Dehalogenase"/>
    <property type="match status" value="1"/>
</dbReference>
<comment type="cofactor">
    <cofactor evidence="1">
        <name>Mg(2+)</name>
        <dbReference type="ChEBI" id="CHEBI:18420"/>
    </cofactor>
</comment>
<keyword evidence="7" id="KW-0479">Metal-binding</keyword>
<keyword evidence="15" id="KW-1185">Reference proteome</keyword>
<comment type="caution">
    <text evidence="14">The sequence shown here is derived from an EMBL/GenBank/DDBJ whole genome shotgun (WGS) entry which is preliminary data.</text>
</comment>